<evidence type="ECO:0000313" key="4">
    <source>
        <dbReference type="EMBL" id="JAV74779.1"/>
    </source>
</evidence>
<accession>A0A1Y1LMB7</accession>
<feature type="region of interest" description="Disordered" evidence="2">
    <location>
        <begin position="146"/>
        <end position="191"/>
    </location>
</feature>
<keyword evidence="1" id="KW-0175">Coiled coil</keyword>
<dbReference type="EMBL" id="GEZM01051601">
    <property type="protein sequence ID" value="JAV74779.1"/>
    <property type="molecule type" value="Transcribed_RNA"/>
</dbReference>
<evidence type="ECO:0000256" key="1">
    <source>
        <dbReference type="SAM" id="Coils"/>
    </source>
</evidence>
<keyword evidence="3" id="KW-0732">Signal</keyword>
<feature type="signal peptide" evidence="3">
    <location>
        <begin position="1"/>
        <end position="19"/>
    </location>
</feature>
<reference evidence="4" key="1">
    <citation type="journal article" date="2016" name="Sci. Rep.">
        <title>Molecular characterization of firefly nuptial gifts: a multi-omics approach sheds light on postcopulatory sexual selection.</title>
        <authorList>
            <person name="Al-Wathiqui N."/>
            <person name="Fallon T.R."/>
            <person name="South A."/>
            <person name="Weng J.K."/>
            <person name="Lewis S.M."/>
        </authorList>
    </citation>
    <scope>NUCLEOTIDE SEQUENCE</scope>
</reference>
<feature type="coiled-coil region" evidence="1">
    <location>
        <begin position="309"/>
        <end position="339"/>
    </location>
</feature>
<organism evidence="4">
    <name type="scientific">Photinus pyralis</name>
    <name type="common">Common eastern firefly</name>
    <name type="synonym">Lampyris pyralis</name>
    <dbReference type="NCBI Taxonomy" id="7054"/>
    <lineage>
        <taxon>Eukaryota</taxon>
        <taxon>Metazoa</taxon>
        <taxon>Ecdysozoa</taxon>
        <taxon>Arthropoda</taxon>
        <taxon>Hexapoda</taxon>
        <taxon>Insecta</taxon>
        <taxon>Pterygota</taxon>
        <taxon>Neoptera</taxon>
        <taxon>Endopterygota</taxon>
        <taxon>Coleoptera</taxon>
        <taxon>Polyphaga</taxon>
        <taxon>Elateriformia</taxon>
        <taxon>Elateroidea</taxon>
        <taxon>Lampyridae</taxon>
        <taxon>Lampyrinae</taxon>
        <taxon>Photinus</taxon>
    </lineage>
</organism>
<feature type="compositionally biased region" description="Basic and acidic residues" evidence="2">
    <location>
        <begin position="105"/>
        <end position="115"/>
    </location>
</feature>
<proteinExistence type="predicted"/>
<feature type="compositionally biased region" description="Polar residues" evidence="2">
    <location>
        <begin position="168"/>
        <end position="190"/>
    </location>
</feature>
<feature type="region of interest" description="Disordered" evidence="2">
    <location>
        <begin position="382"/>
        <end position="404"/>
    </location>
</feature>
<feature type="compositionally biased region" description="Low complexity" evidence="2">
    <location>
        <begin position="387"/>
        <end position="404"/>
    </location>
</feature>
<evidence type="ECO:0000256" key="3">
    <source>
        <dbReference type="SAM" id="SignalP"/>
    </source>
</evidence>
<dbReference type="AlphaFoldDB" id="A0A1Y1LMB7"/>
<name>A0A1Y1LMB7_PHOPY</name>
<sequence length="478" mass="53233">MANALCTVLAAIAVYQVLSLPMNENIKLPRVGTSNPYEINGLNYAHQKSVINNASALENSLDYVDKTVRQVQEILKANSSLPRLTRGEILEIIEKLTKSDLAAAQREKSKQRDQKSVMLVMPYTPNRDDDGKMQELYTKAPVTQIVNDSKPGNARPTSREKVQVKQRGVQSTTATPKVKTSSSADFNHQSPKVKEEPYLGRTTAEVRPDSYIKFKPLPEISGVDEEMEEFLGRFGLGKSAQSGRKNRKIHTPRDTLSEIPGVDFEIVPDTLQDVVKNLGLWNREGKDFEHHVSPPQTHVFNPIESTYATQEELDKLNQLMELIKQLEKLNGTASEADLNKLDMDQLKELVGSLQKNDSGLLGADDDDLNPINYDIGLSKNEVKRQENSTSTEATSAATSNQETETVNIKDLEDSFGGSAAIEAEVTVPPPTEAPKTGFYYLLDWNSFFDIDDQKGKRVNLRFQPKVGDPRQFISVSVP</sequence>
<evidence type="ECO:0000256" key="2">
    <source>
        <dbReference type="SAM" id="MobiDB-lite"/>
    </source>
</evidence>
<protein>
    <submittedName>
        <fullName evidence="4">Uncharacterized protein</fullName>
    </submittedName>
</protein>
<feature type="chain" id="PRO_5013073119" evidence="3">
    <location>
        <begin position="20"/>
        <end position="478"/>
    </location>
</feature>
<feature type="region of interest" description="Disordered" evidence="2">
    <location>
        <begin position="104"/>
        <end position="132"/>
    </location>
</feature>